<evidence type="ECO:0000256" key="12">
    <source>
        <dbReference type="SAM" id="Phobius"/>
    </source>
</evidence>
<dbReference type="PANTHER" id="PTHR11987">
    <property type="entry name" value="ALPHA-2,8-SIALYLTRANSFERASE"/>
    <property type="match status" value="1"/>
</dbReference>
<sequence>MHRDQLSLDHMTPLLPPSPAYFITPPCEAILQSQPLSEVGNNFLLIADVRNERKTERQTVRGLAGEVSRVERYEGQLLKSFFSLVITLFCLGSLLTTVIWYMVDNNNVEPQRPHAKKKSAPEPSDPSDPSDPCKGCSSQLSSQCHGLDRAIITQANTPVGSKIVYDGDKKKTLKVTPELFSTFAKEHPFPNKTWDTCAVVGNGGILTNSSCGDIIDSAQFVIRCNLPPLGKGYEKHVGTKTDIVTANPSIFLEKYGALMGRRRPFVESLHSYGKSRLLLPAFSYGHNTPVCMRAVYSIEDFESPIQPIFFNPEYLQSLALFWRSRGLRAVRLSTGIIMASIALEHCANVHLYGFWPFGNHPHGLHALTNHYYDDRQTKTKFHSMPAEFDLLLQLHSQGVLRLHLGDCQPGVCGQKVRGRVCLQKETGMKQHHEKLSISLMITLLCLGSLLTTAFWIIVENSSQLRSQCHGFDRVIITQANTPVGSNIVYDGERKTTLKVTPEIFSTFIKENPFPKKKMGHVCCCWELRDSDKQQLWRDDRFGSVCYQTIKFQIIISDSSVMLFRCNLPSLGNGYEKHVGTKTDLVSKKMNLNVP</sequence>
<proteinExistence type="inferred from homology"/>
<dbReference type="GO" id="GO:0000139">
    <property type="term" value="C:Golgi membrane"/>
    <property type="evidence" value="ECO:0007669"/>
    <property type="project" value="UniProtKB-SubCell"/>
</dbReference>
<keyword evidence="14" id="KW-1185">Reference proteome</keyword>
<organism evidence="13 14">
    <name type="scientific">Dissostichus mawsoni</name>
    <name type="common">Antarctic cod</name>
    <dbReference type="NCBI Taxonomy" id="36200"/>
    <lineage>
        <taxon>Eukaryota</taxon>
        <taxon>Metazoa</taxon>
        <taxon>Chordata</taxon>
        <taxon>Craniata</taxon>
        <taxon>Vertebrata</taxon>
        <taxon>Euteleostomi</taxon>
        <taxon>Actinopterygii</taxon>
        <taxon>Neopterygii</taxon>
        <taxon>Teleostei</taxon>
        <taxon>Neoteleostei</taxon>
        <taxon>Acanthomorphata</taxon>
        <taxon>Eupercaria</taxon>
        <taxon>Perciformes</taxon>
        <taxon>Notothenioidei</taxon>
        <taxon>Nototheniidae</taxon>
        <taxon>Dissostichus</taxon>
    </lineage>
</organism>
<keyword evidence="7 12" id="KW-1133">Transmembrane helix</keyword>
<evidence type="ECO:0000256" key="5">
    <source>
        <dbReference type="ARBA" id="ARBA00022692"/>
    </source>
</evidence>
<dbReference type="AlphaFoldDB" id="A0A7J5YAP7"/>
<dbReference type="Gene3D" id="3.90.1480.20">
    <property type="entry name" value="Glycosyl transferase family 29"/>
    <property type="match status" value="1"/>
</dbReference>
<feature type="region of interest" description="Disordered" evidence="11">
    <location>
        <begin position="110"/>
        <end position="136"/>
    </location>
</feature>
<reference evidence="13 14" key="1">
    <citation type="submission" date="2020-03" db="EMBL/GenBank/DDBJ databases">
        <title>Dissostichus mawsoni Genome sequencing and assembly.</title>
        <authorList>
            <person name="Park H."/>
        </authorList>
    </citation>
    <scope>NUCLEOTIDE SEQUENCE [LARGE SCALE GENOMIC DNA]</scope>
    <source>
        <strain evidence="13">DM0001</strain>
        <tissue evidence="13">Muscle</tissue>
    </source>
</reference>
<evidence type="ECO:0000256" key="7">
    <source>
        <dbReference type="ARBA" id="ARBA00022989"/>
    </source>
</evidence>
<dbReference type="Pfam" id="PF00777">
    <property type="entry name" value="Glyco_transf_29"/>
    <property type="match status" value="1"/>
</dbReference>
<evidence type="ECO:0000256" key="3">
    <source>
        <dbReference type="ARBA" id="ARBA00022676"/>
    </source>
</evidence>
<gene>
    <name evidence="13" type="ORF">F7725_003129</name>
</gene>
<keyword evidence="9 12" id="KW-0472">Membrane</keyword>
<evidence type="ECO:0000256" key="6">
    <source>
        <dbReference type="ARBA" id="ARBA00022968"/>
    </source>
</evidence>
<keyword evidence="3" id="KW-0328">Glycosyltransferase</keyword>
<evidence type="ECO:0008006" key="15">
    <source>
        <dbReference type="Google" id="ProtNLM"/>
    </source>
</evidence>
<evidence type="ECO:0000256" key="9">
    <source>
        <dbReference type="ARBA" id="ARBA00023136"/>
    </source>
</evidence>
<dbReference type="PANTHER" id="PTHR11987:SF50">
    <property type="entry name" value="ALPHA-2,8-SIALYLTRANSFERASE 8F"/>
    <property type="match status" value="1"/>
</dbReference>
<dbReference type="InterPro" id="IPR050943">
    <property type="entry name" value="Glycosyltr_29_Sialyltrsf"/>
</dbReference>
<keyword evidence="6" id="KW-0735">Signal-anchor</keyword>
<keyword evidence="8" id="KW-0333">Golgi apparatus</keyword>
<evidence type="ECO:0000256" key="1">
    <source>
        <dbReference type="ARBA" id="ARBA00004323"/>
    </source>
</evidence>
<dbReference type="InterPro" id="IPR038578">
    <property type="entry name" value="GT29-like_sf"/>
</dbReference>
<dbReference type="EMBL" id="JAAKFY010000014">
    <property type="protein sequence ID" value="KAF3846051.1"/>
    <property type="molecule type" value="Genomic_DNA"/>
</dbReference>
<comment type="subcellular location">
    <subcellularLocation>
        <location evidence="1">Golgi apparatus membrane</location>
        <topology evidence="1">Single-pass type II membrane protein</topology>
    </subcellularLocation>
</comment>
<protein>
    <recommendedName>
        <fullName evidence="15">ST8 alpha-N-acetyl-neuraminide alpha-2,8-sialyltransferase 6</fullName>
    </recommendedName>
</protein>
<evidence type="ECO:0000256" key="8">
    <source>
        <dbReference type="ARBA" id="ARBA00023034"/>
    </source>
</evidence>
<evidence type="ECO:0000256" key="11">
    <source>
        <dbReference type="SAM" id="MobiDB-lite"/>
    </source>
</evidence>
<dbReference type="GO" id="GO:0009311">
    <property type="term" value="P:oligosaccharide metabolic process"/>
    <property type="evidence" value="ECO:0007669"/>
    <property type="project" value="TreeGrafter"/>
</dbReference>
<dbReference type="OrthoDB" id="10264956at2759"/>
<feature type="transmembrane region" description="Helical" evidence="12">
    <location>
        <begin position="437"/>
        <end position="458"/>
    </location>
</feature>
<evidence type="ECO:0000256" key="2">
    <source>
        <dbReference type="ARBA" id="ARBA00006003"/>
    </source>
</evidence>
<evidence type="ECO:0000256" key="4">
    <source>
        <dbReference type="ARBA" id="ARBA00022679"/>
    </source>
</evidence>
<keyword evidence="10" id="KW-0325">Glycoprotein</keyword>
<evidence type="ECO:0000313" key="13">
    <source>
        <dbReference type="EMBL" id="KAF3846051.1"/>
    </source>
</evidence>
<keyword evidence="5 12" id="KW-0812">Transmembrane</keyword>
<keyword evidence="4" id="KW-0808">Transferase</keyword>
<comment type="caution">
    <text evidence="13">The sequence shown here is derived from an EMBL/GenBank/DDBJ whole genome shotgun (WGS) entry which is preliminary data.</text>
</comment>
<accession>A0A7J5YAP7</accession>
<dbReference type="GO" id="GO:0006491">
    <property type="term" value="P:N-glycan processing"/>
    <property type="evidence" value="ECO:0007669"/>
    <property type="project" value="TreeGrafter"/>
</dbReference>
<evidence type="ECO:0000256" key="10">
    <source>
        <dbReference type="ARBA" id="ARBA00023180"/>
    </source>
</evidence>
<comment type="similarity">
    <text evidence="2">Belongs to the glycosyltransferase 29 family.</text>
</comment>
<dbReference type="InterPro" id="IPR001675">
    <property type="entry name" value="Glyco_trans_29"/>
</dbReference>
<name>A0A7J5YAP7_DISMA</name>
<dbReference type="Proteomes" id="UP000518266">
    <property type="component" value="Unassembled WGS sequence"/>
</dbReference>
<feature type="transmembrane region" description="Helical" evidence="12">
    <location>
        <begin position="81"/>
        <end position="103"/>
    </location>
</feature>
<dbReference type="GO" id="GO:0003828">
    <property type="term" value="F:alpha-N-acetylneuraminate alpha-2,8-sialyltransferase activity"/>
    <property type="evidence" value="ECO:0007669"/>
    <property type="project" value="TreeGrafter"/>
</dbReference>
<evidence type="ECO:0000313" key="14">
    <source>
        <dbReference type="Proteomes" id="UP000518266"/>
    </source>
</evidence>